<evidence type="ECO:0000256" key="2">
    <source>
        <dbReference type="ARBA" id="ARBA00022448"/>
    </source>
</evidence>
<dbReference type="EMBL" id="RBZY01000046">
    <property type="protein sequence ID" value="RWR16985.1"/>
    <property type="molecule type" value="Genomic_DNA"/>
</dbReference>
<dbReference type="PANTHER" id="PTHR43163">
    <property type="entry name" value="DIPEPTIDE TRANSPORT SYSTEM PERMEASE PROTEIN DPPB-RELATED"/>
    <property type="match status" value="1"/>
</dbReference>
<evidence type="ECO:0000313" key="9">
    <source>
        <dbReference type="EMBL" id="RWR16985.1"/>
    </source>
</evidence>
<evidence type="ECO:0000256" key="1">
    <source>
        <dbReference type="ARBA" id="ARBA00004651"/>
    </source>
</evidence>
<dbReference type="GO" id="GO:0055085">
    <property type="term" value="P:transmembrane transport"/>
    <property type="evidence" value="ECO:0007669"/>
    <property type="project" value="InterPro"/>
</dbReference>
<name>A0A3S3KVW6_9MICO</name>
<feature type="domain" description="ABC transmembrane type-1" evidence="8">
    <location>
        <begin position="102"/>
        <end position="302"/>
    </location>
</feature>
<evidence type="ECO:0000256" key="5">
    <source>
        <dbReference type="ARBA" id="ARBA00022989"/>
    </source>
</evidence>
<evidence type="ECO:0000256" key="3">
    <source>
        <dbReference type="ARBA" id="ARBA00022475"/>
    </source>
</evidence>
<evidence type="ECO:0000313" key="10">
    <source>
        <dbReference type="Proteomes" id="UP000285970"/>
    </source>
</evidence>
<proteinExistence type="inferred from homology"/>
<keyword evidence="2 7" id="KW-0813">Transport</keyword>
<protein>
    <submittedName>
        <fullName evidence="9">ABC transporter permease</fullName>
    </submittedName>
</protein>
<dbReference type="Gene3D" id="1.10.3720.10">
    <property type="entry name" value="MetI-like"/>
    <property type="match status" value="1"/>
</dbReference>
<dbReference type="Pfam" id="PF00528">
    <property type="entry name" value="BPD_transp_1"/>
    <property type="match status" value="1"/>
</dbReference>
<dbReference type="PANTHER" id="PTHR43163:SF6">
    <property type="entry name" value="DIPEPTIDE TRANSPORT SYSTEM PERMEASE PROTEIN DPPB-RELATED"/>
    <property type="match status" value="1"/>
</dbReference>
<feature type="transmembrane region" description="Helical" evidence="7">
    <location>
        <begin position="177"/>
        <end position="199"/>
    </location>
</feature>
<dbReference type="PROSITE" id="PS50928">
    <property type="entry name" value="ABC_TM1"/>
    <property type="match status" value="1"/>
</dbReference>
<keyword evidence="3" id="KW-1003">Cell membrane</keyword>
<organism evidence="9 10">
    <name type="scientific">Microbacterium enclense</name>
    <dbReference type="NCBI Taxonomy" id="993073"/>
    <lineage>
        <taxon>Bacteria</taxon>
        <taxon>Bacillati</taxon>
        <taxon>Actinomycetota</taxon>
        <taxon>Actinomycetes</taxon>
        <taxon>Micrococcales</taxon>
        <taxon>Microbacteriaceae</taxon>
        <taxon>Microbacterium</taxon>
    </lineage>
</organism>
<feature type="transmembrane region" description="Helical" evidence="7">
    <location>
        <begin position="12"/>
        <end position="34"/>
    </location>
</feature>
<feature type="transmembrane region" description="Helical" evidence="7">
    <location>
        <begin position="279"/>
        <end position="305"/>
    </location>
</feature>
<accession>A0A3S3KVW6</accession>
<dbReference type="AlphaFoldDB" id="A0A3S3KVW6"/>
<keyword evidence="6 7" id="KW-0472">Membrane</keyword>
<dbReference type="OrthoDB" id="9778910at2"/>
<dbReference type="Proteomes" id="UP000285970">
    <property type="component" value="Unassembled WGS sequence"/>
</dbReference>
<reference evidence="9 10" key="1">
    <citation type="journal article" date="2018" name="Front. Microbiol.">
        <title>Novel Insights Into Bacterial Dimethylsulfoniopropionate Catabolism in the East China Sea.</title>
        <authorList>
            <person name="Liu J."/>
            <person name="Liu J."/>
            <person name="Zhang S.H."/>
            <person name="Liang J."/>
            <person name="Lin H."/>
            <person name="Song D."/>
            <person name="Yang G.P."/>
            <person name="Todd J.D."/>
            <person name="Zhang X.H."/>
        </authorList>
    </citation>
    <scope>NUCLEOTIDE SEQUENCE [LARGE SCALE GENOMIC DNA]</scope>
    <source>
        <strain evidence="9 10">ZYFD042</strain>
    </source>
</reference>
<keyword evidence="4 7" id="KW-0812">Transmembrane</keyword>
<dbReference type="RefSeq" id="WP_128218448.1">
    <property type="nucleotide sequence ID" value="NZ_RBZY01000046.1"/>
</dbReference>
<keyword evidence="5 7" id="KW-1133">Transmembrane helix</keyword>
<comment type="caution">
    <text evidence="9">The sequence shown here is derived from an EMBL/GenBank/DDBJ whole genome shotgun (WGS) entry which is preliminary data.</text>
</comment>
<comment type="subcellular location">
    <subcellularLocation>
        <location evidence="1 7">Cell membrane</location>
        <topology evidence="1 7">Multi-pass membrane protein</topology>
    </subcellularLocation>
</comment>
<dbReference type="InterPro" id="IPR000515">
    <property type="entry name" value="MetI-like"/>
</dbReference>
<comment type="similarity">
    <text evidence="7">Belongs to the binding-protein-dependent transport system permease family.</text>
</comment>
<dbReference type="CDD" id="cd06261">
    <property type="entry name" value="TM_PBP2"/>
    <property type="match status" value="1"/>
</dbReference>
<evidence type="ECO:0000256" key="7">
    <source>
        <dbReference type="RuleBase" id="RU363032"/>
    </source>
</evidence>
<evidence type="ECO:0000259" key="8">
    <source>
        <dbReference type="PROSITE" id="PS50928"/>
    </source>
</evidence>
<gene>
    <name evidence="9" type="ORF">D8Y23_12485</name>
</gene>
<evidence type="ECO:0000256" key="4">
    <source>
        <dbReference type="ARBA" id="ARBA00022692"/>
    </source>
</evidence>
<feature type="transmembrane region" description="Helical" evidence="7">
    <location>
        <begin position="233"/>
        <end position="259"/>
    </location>
</feature>
<feature type="transmembrane region" description="Helical" evidence="7">
    <location>
        <begin position="106"/>
        <end position="127"/>
    </location>
</feature>
<feature type="transmembrane region" description="Helical" evidence="7">
    <location>
        <begin position="148"/>
        <end position="171"/>
    </location>
</feature>
<dbReference type="SUPFAM" id="SSF161098">
    <property type="entry name" value="MetI-like"/>
    <property type="match status" value="1"/>
</dbReference>
<evidence type="ECO:0000256" key="6">
    <source>
        <dbReference type="ARBA" id="ARBA00023136"/>
    </source>
</evidence>
<dbReference type="GO" id="GO:0005886">
    <property type="term" value="C:plasma membrane"/>
    <property type="evidence" value="ECO:0007669"/>
    <property type="project" value="UniProtKB-SubCell"/>
</dbReference>
<sequence>MNPTYLVFAAKRLGQAVVVVLLAYVLTFVVISVLPGDPLTSTLRNPENGFTEDEIQRMVEFYGLDRPVWVQLVEALSRFVRGDLGISLRSSRPVATIVGDALPSTFALAASALGVALVLAFVIAYGTQVLPRRAAQFLRSVPALFLSVPNFVIGLLLLNVFAFQLGLFSVIDPDAPVATFFAAVALGIPVSAQIAQVLITGLDHEFGEDYAVVAYARGLGRARLFFAHLLKPSALPVITIIALTVGELLGGALITETVFGRAGIGSVVQTAVATQDLPVLQAVVALAAVIFVAVNLVADLLYPLLDPRVSLLQPRRAAVPAPTGDAALPEKASVR</sequence>
<dbReference type="InterPro" id="IPR035906">
    <property type="entry name" value="MetI-like_sf"/>
</dbReference>